<feature type="transmembrane region" description="Helical" evidence="1">
    <location>
        <begin position="99"/>
        <end position="121"/>
    </location>
</feature>
<feature type="transmembrane region" description="Helical" evidence="1">
    <location>
        <begin position="234"/>
        <end position="260"/>
    </location>
</feature>
<gene>
    <name evidence="2" type="ORF">POSPLADRAFT_1036657</name>
</gene>
<protein>
    <submittedName>
        <fullName evidence="2">Uncharacterized protein</fullName>
    </submittedName>
</protein>
<evidence type="ECO:0000313" key="3">
    <source>
        <dbReference type="Proteomes" id="UP000194127"/>
    </source>
</evidence>
<organism evidence="2 3">
    <name type="scientific">Postia placenta MAD-698-R-SB12</name>
    <dbReference type="NCBI Taxonomy" id="670580"/>
    <lineage>
        <taxon>Eukaryota</taxon>
        <taxon>Fungi</taxon>
        <taxon>Dikarya</taxon>
        <taxon>Basidiomycota</taxon>
        <taxon>Agaricomycotina</taxon>
        <taxon>Agaricomycetes</taxon>
        <taxon>Polyporales</taxon>
        <taxon>Adustoporiaceae</taxon>
        <taxon>Rhodonia</taxon>
    </lineage>
</organism>
<dbReference type="AlphaFoldDB" id="A0A1X6MMA0"/>
<reference evidence="2 3" key="1">
    <citation type="submission" date="2017-04" db="EMBL/GenBank/DDBJ databases">
        <title>Genome Sequence of the Model Brown-Rot Fungus Postia placenta SB12.</title>
        <authorList>
            <consortium name="DOE Joint Genome Institute"/>
            <person name="Gaskell J."/>
            <person name="Kersten P."/>
            <person name="Larrondo L.F."/>
            <person name="Canessa P."/>
            <person name="Martinez D."/>
            <person name="Hibbett D."/>
            <person name="Schmoll M."/>
            <person name="Kubicek C.P."/>
            <person name="Martinez A.T."/>
            <person name="Yadav J."/>
            <person name="Master E."/>
            <person name="Magnuson J.K."/>
            <person name="James T."/>
            <person name="Yaver D."/>
            <person name="Berka R."/>
            <person name="Labutti K."/>
            <person name="Lipzen A."/>
            <person name="Aerts A."/>
            <person name="Barry K."/>
            <person name="Henrissat B."/>
            <person name="Blanchette R."/>
            <person name="Grigoriev I."/>
            <person name="Cullen D."/>
        </authorList>
    </citation>
    <scope>NUCLEOTIDE SEQUENCE [LARGE SCALE GENOMIC DNA]</scope>
    <source>
        <strain evidence="2 3">MAD-698-R-SB12</strain>
    </source>
</reference>
<keyword evidence="1" id="KW-0472">Membrane</keyword>
<keyword evidence="3" id="KW-1185">Reference proteome</keyword>
<name>A0A1X6MMA0_9APHY</name>
<sequence length="391" mass="42708">MFWATRIAMPSPILYSPKPSPTPTLVNVPVTLQQLAYDYRTSSSATSLSLTPIAVPQRAFMGWPLQSPRRSMSPLPLDCLARPVAQSPRPGALKCCIKFIYTACLWMGYFVACIVLILPGAALPYRGSRVVQVIGHASVGAAWSPASAILARAILSRPFLEYSATTAGGVSSTSAVGGVLLGAMLGISTFFDKKPERSYWAWMLLVLAIIGIFGQALGVVIFRFKEPGALDTYLGLLISMLGGLIVWVMTAVLCLFPDILSPRPCPMEEDGGWRKFLPSRYLMYHVNQTNFHNHTTNVPNSFGQGAENQENETVAIRRCLLERARSAGQRRRVSDSCWHGPGPHVDIEIGCGECGRVRRSNRELAMVGTRKGRVRKWSGGSVCKKSMDSGE</sequence>
<keyword evidence="1" id="KW-0812">Transmembrane</keyword>
<feature type="transmembrane region" description="Helical" evidence="1">
    <location>
        <begin position="133"/>
        <end position="155"/>
    </location>
</feature>
<dbReference type="RefSeq" id="XP_024334361.1">
    <property type="nucleotide sequence ID" value="XM_024477162.1"/>
</dbReference>
<feature type="transmembrane region" description="Helical" evidence="1">
    <location>
        <begin position="199"/>
        <end position="222"/>
    </location>
</feature>
<keyword evidence="1" id="KW-1133">Transmembrane helix</keyword>
<dbReference type="EMBL" id="KZ110607">
    <property type="protein sequence ID" value="OSX57567.1"/>
    <property type="molecule type" value="Genomic_DNA"/>
</dbReference>
<evidence type="ECO:0000313" key="2">
    <source>
        <dbReference type="EMBL" id="OSX57567.1"/>
    </source>
</evidence>
<evidence type="ECO:0000256" key="1">
    <source>
        <dbReference type="SAM" id="Phobius"/>
    </source>
</evidence>
<accession>A0A1X6MMA0</accession>
<proteinExistence type="predicted"/>
<dbReference type="Proteomes" id="UP000194127">
    <property type="component" value="Unassembled WGS sequence"/>
</dbReference>
<feature type="transmembrane region" description="Helical" evidence="1">
    <location>
        <begin position="167"/>
        <end position="187"/>
    </location>
</feature>
<dbReference type="GeneID" id="36322112"/>